<dbReference type="PANTHER" id="PTHR13707:SF57">
    <property type="entry name" value="SUCCINYL-COA:3-KETOACID COENZYME A TRANSFERASE SUBUNIT B-RELATED"/>
    <property type="match status" value="1"/>
</dbReference>
<dbReference type="SMART" id="SM00882">
    <property type="entry name" value="CoA_trans"/>
    <property type="match status" value="1"/>
</dbReference>
<evidence type="ECO:0000256" key="1">
    <source>
        <dbReference type="ARBA" id="ARBA00007047"/>
    </source>
</evidence>
<name>A0A512C868_9BACT</name>
<dbReference type="Pfam" id="PF01144">
    <property type="entry name" value="CoA_trans"/>
    <property type="match status" value="1"/>
</dbReference>
<dbReference type="PANTHER" id="PTHR13707">
    <property type="entry name" value="KETOACID-COENZYME A TRANSFERASE"/>
    <property type="match status" value="1"/>
</dbReference>
<dbReference type="RefSeq" id="WP_020890365.1">
    <property type="nucleotide sequence ID" value="NZ_BJYV01000002.1"/>
</dbReference>
<sequence>MLSKKQIAQRIASEIKDGQYIYLGIGIPTLIANYLPEQLEVVFQSENGLLGIGPYPEKEDMDPDIINASKETISMVKGSSLFDSAEAFAMIRGGHIDLSILGALEVSENGDISNWKISSGLIKGVGGALDLVASEAKLYVAMHHCHKDGSSKLLKHCEMPITGIKCVQKIFTDLGVFTILPEGGFKLCERAPGVTIEEIKAKTEGRLVIKGEIKEMELFAQD</sequence>
<dbReference type="InterPro" id="IPR004165">
    <property type="entry name" value="CoA_trans_fam_I"/>
</dbReference>
<dbReference type="PROSITE" id="PS01274">
    <property type="entry name" value="COA_TRANSF_2"/>
    <property type="match status" value="1"/>
</dbReference>
<gene>
    <name evidence="3" type="primary">liuG</name>
    <name evidence="3" type="ORF">CQA01_09070</name>
</gene>
<keyword evidence="2 3" id="KW-0808">Transferase</keyword>
<organism evidence="3 4">
    <name type="scientific">Cyclobacterium qasimii</name>
    <dbReference type="NCBI Taxonomy" id="1350429"/>
    <lineage>
        <taxon>Bacteria</taxon>
        <taxon>Pseudomonadati</taxon>
        <taxon>Bacteroidota</taxon>
        <taxon>Cytophagia</taxon>
        <taxon>Cytophagales</taxon>
        <taxon>Cyclobacteriaceae</taxon>
        <taxon>Cyclobacterium</taxon>
    </lineage>
</organism>
<comment type="similarity">
    <text evidence="1">Belongs to the 3-oxoacid CoA-transferase subunit B family.</text>
</comment>
<dbReference type="InterPro" id="IPR004164">
    <property type="entry name" value="CoA_transf_AS"/>
</dbReference>
<dbReference type="InterPro" id="IPR012791">
    <property type="entry name" value="3-oxoacid_CoA-transf_B"/>
</dbReference>
<dbReference type="Gene3D" id="3.40.1080.10">
    <property type="entry name" value="Glutaconate Coenzyme A-transferase"/>
    <property type="match status" value="1"/>
</dbReference>
<dbReference type="InterPro" id="IPR037171">
    <property type="entry name" value="NagB/RpiA_transferase-like"/>
</dbReference>
<dbReference type="NCBIfam" id="TIGR02428">
    <property type="entry name" value="pcaJ_scoB_fam"/>
    <property type="match status" value="1"/>
</dbReference>
<dbReference type="EMBL" id="BJYV01000002">
    <property type="protein sequence ID" value="GEO20373.1"/>
    <property type="molecule type" value="Genomic_DNA"/>
</dbReference>
<dbReference type="GO" id="GO:0008410">
    <property type="term" value="F:CoA-transferase activity"/>
    <property type="evidence" value="ECO:0007669"/>
    <property type="project" value="InterPro"/>
</dbReference>
<dbReference type="SUPFAM" id="SSF100950">
    <property type="entry name" value="NagB/RpiA/CoA transferase-like"/>
    <property type="match status" value="1"/>
</dbReference>
<keyword evidence="4" id="KW-1185">Reference proteome</keyword>
<protein>
    <submittedName>
        <fullName evidence="3">Succinyl-CoA--3-ketoacid-CoA transferase</fullName>
    </submittedName>
</protein>
<dbReference type="Proteomes" id="UP000321301">
    <property type="component" value="Unassembled WGS sequence"/>
</dbReference>
<reference evidence="3 4" key="1">
    <citation type="submission" date="2019-07" db="EMBL/GenBank/DDBJ databases">
        <title>Whole genome shotgun sequence of Cyclobacterium qasimii NBRC 106168.</title>
        <authorList>
            <person name="Hosoyama A."/>
            <person name="Uohara A."/>
            <person name="Ohji S."/>
            <person name="Ichikawa N."/>
        </authorList>
    </citation>
    <scope>NUCLEOTIDE SEQUENCE [LARGE SCALE GENOMIC DNA]</scope>
    <source>
        <strain evidence="3 4">NBRC 106168</strain>
    </source>
</reference>
<comment type="caution">
    <text evidence="3">The sequence shown here is derived from an EMBL/GenBank/DDBJ whole genome shotgun (WGS) entry which is preliminary data.</text>
</comment>
<evidence type="ECO:0000313" key="4">
    <source>
        <dbReference type="Proteomes" id="UP000321301"/>
    </source>
</evidence>
<proteinExistence type="inferred from homology"/>
<dbReference type="AlphaFoldDB" id="A0A512C868"/>
<accession>A0A512C868</accession>
<evidence type="ECO:0000313" key="3">
    <source>
        <dbReference type="EMBL" id="GEO20373.1"/>
    </source>
</evidence>
<evidence type="ECO:0000256" key="2">
    <source>
        <dbReference type="ARBA" id="ARBA00022679"/>
    </source>
</evidence>